<dbReference type="EMBL" id="MU856997">
    <property type="protein sequence ID" value="KAK4151851.1"/>
    <property type="molecule type" value="Genomic_DNA"/>
</dbReference>
<feature type="non-terminal residue" evidence="1">
    <location>
        <position position="1"/>
    </location>
</feature>
<protein>
    <submittedName>
        <fullName evidence="1">Uncharacterized protein</fullName>
    </submittedName>
</protein>
<gene>
    <name evidence="1" type="ORF">C8A00DRAFT_35467</name>
</gene>
<reference evidence="1" key="1">
    <citation type="journal article" date="2023" name="Mol. Phylogenet. Evol.">
        <title>Genome-scale phylogeny and comparative genomics of the fungal order Sordariales.</title>
        <authorList>
            <person name="Hensen N."/>
            <person name="Bonometti L."/>
            <person name="Westerberg I."/>
            <person name="Brannstrom I.O."/>
            <person name="Guillou S."/>
            <person name="Cros-Aarteil S."/>
            <person name="Calhoun S."/>
            <person name="Haridas S."/>
            <person name="Kuo A."/>
            <person name="Mondo S."/>
            <person name="Pangilinan J."/>
            <person name="Riley R."/>
            <person name="LaButti K."/>
            <person name="Andreopoulos B."/>
            <person name="Lipzen A."/>
            <person name="Chen C."/>
            <person name="Yan M."/>
            <person name="Daum C."/>
            <person name="Ng V."/>
            <person name="Clum A."/>
            <person name="Steindorff A."/>
            <person name="Ohm R.A."/>
            <person name="Martin F."/>
            <person name="Silar P."/>
            <person name="Natvig D.O."/>
            <person name="Lalanne C."/>
            <person name="Gautier V."/>
            <person name="Ament-Velasquez S.L."/>
            <person name="Kruys A."/>
            <person name="Hutchinson M.I."/>
            <person name="Powell A.J."/>
            <person name="Barry K."/>
            <person name="Miller A.N."/>
            <person name="Grigoriev I.V."/>
            <person name="Debuchy R."/>
            <person name="Gladieux P."/>
            <person name="Hiltunen Thoren M."/>
            <person name="Johannesson H."/>
        </authorList>
    </citation>
    <scope>NUCLEOTIDE SEQUENCE</scope>
    <source>
        <strain evidence="1">CBS 538.74</strain>
    </source>
</reference>
<accession>A0AAN6ZWY3</accession>
<dbReference type="AlphaFoldDB" id="A0AAN6ZWY3"/>
<evidence type="ECO:0000313" key="1">
    <source>
        <dbReference type="EMBL" id="KAK4151851.1"/>
    </source>
</evidence>
<sequence length="58" mass="6470">ASEQDAYVAAQDLFMTLFGGKRRSAAIHAELAASTGFRLYKESVDSYNDFGVLEFRFT</sequence>
<dbReference type="Proteomes" id="UP001302745">
    <property type="component" value="Unassembled WGS sequence"/>
</dbReference>
<evidence type="ECO:0000313" key="2">
    <source>
        <dbReference type="Proteomes" id="UP001302745"/>
    </source>
</evidence>
<comment type="caution">
    <text evidence="1">The sequence shown here is derived from an EMBL/GenBank/DDBJ whole genome shotgun (WGS) entry which is preliminary data.</text>
</comment>
<keyword evidence="2" id="KW-1185">Reference proteome</keyword>
<proteinExistence type="predicted"/>
<reference evidence="1" key="2">
    <citation type="submission" date="2023-05" db="EMBL/GenBank/DDBJ databases">
        <authorList>
            <consortium name="Lawrence Berkeley National Laboratory"/>
            <person name="Steindorff A."/>
            <person name="Hensen N."/>
            <person name="Bonometti L."/>
            <person name="Westerberg I."/>
            <person name="Brannstrom I.O."/>
            <person name="Guillou S."/>
            <person name="Cros-Aarteil S."/>
            <person name="Calhoun S."/>
            <person name="Haridas S."/>
            <person name="Kuo A."/>
            <person name="Mondo S."/>
            <person name="Pangilinan J."/>
            <person name="Riley R."/>
            <person name="Labutti K."/>
            <person name="Andreopoulos B."/>
            <person name="Lipzen A."/>
            <person name="Chen C."/>
            <person name="Yanf M."/>
            <person name="Daum C."/>
            <person name="Ng V."/>
            <person name="Clum A."/>
            <person name="Ohm R."/>
            <person name="Martin F."/>
            <person name="Silar P."/>
            <person name="Natvig D."/>
            <person name="Lalanne C."/>
            <person name="Gautier V."/>
            <person name="Ament-Velasquez S.L."/>
            <person name="Kruys A."/>
            <person name="Hutchinson M.I."/>
            <person name="Powell A.J."/>
            <person name="Barry K."/>
            <person name="Miller A.N."/>
            <person name="Grigoriev I.V."/>
            <person name="Debuchy R."/>
            <person name="Gladieux P."/>
            <person name="Thoren M.H."/>
            <person name="Johannesson H."/>
        </authorList>
    </citation>
    <scope>NUCLEOTIDE SEQUENCE</scope>
    <source>
        <strain evidence="1">CBS 538.74</strain>
    </source>
</reference>
<organism evidence="1 2">
    <name type="scientific">Chaetomidium leptoderma</name>
    <dbReference type="NCBI Taxonomy" id="669021"/>
    <lineage>
        <taxon>Eukaryota</taxon>
        <taxon>Fungi</taxon>
        <taxon>Dikarya</taxon>
        <taxon>Ascomycota</taxon>
        <taxon>Pezizomycotina</taxon>
        <taxon>Sordariomycetes</taxon>
        <taxon>Sordariomycetidae</taxon>
        <taxon>Sordariales</taxon>
        <taxon>Chaetomiaceae</taxon>
        <taxon>Chaetomidium</taxon>
    </lineage>
</organism>
<name>A0AAN6ZWY3_9PEZI</name>